<dbReference type="Gene3D" id="3.40.50.2000">
    <property type="entry name" value="Glycogen Phosphorylase B"/>
    <property type="match status" value="2"/>
</dbReference>
<dbReference type="PANTHER" id="PTHR46401:SF2">
    <property type="entry name" value="GLYCOSYLTRANSFERASE WBBK-RELATED"/>
    <property type="match status" value="1"/>
</dbReference>
<accession>A0A562IWK0</accession>
<keyword evidence="1" id="KW-0328">Glycosyltransferase</keyword>
<dbReference type="GO" id="GO:0009103">
    <property type="term" value="P:lipopolysaccharide biosynthetic process"/>
    <property type="evidence" value="ECO:0007669"/>
    <property type="project" value="TreeGrafter"/>
</dbReference>
<dbReference type="InterPro" id="IPR028098">
    <property type="entry name" value="Glyco_trans_4-like_N"/>
</dbReference>
<evidence type="ECO:0000313" key="4">
    <source>
        <dbReference type="EMBL" id="TWH75358.1"/>
    </source>
</evidence>
<comment type="caution">
    <text evidence="4">The sequence shown here is derived from an EMBL/GenBank/DDBJ whole genome shotgun (WGS) entry which is preliminary data.</text>
</comment>
<evidence type="ECO:0000259" key="3">
    <source>
        <dbReference type="Pfam" id="PF13439"/>
    </source>
</evidence>
<dbReference type="PANTHER" id="PTHR46401">
    <property type="entry name" value="GLYCOSYLTRANSFERASE WBBK-RELATED"/>
    <property type="match status" value="1"/>
</dbReference>
<dbReference type="CDD" id="cd03809">
    <property type="entry name" value="GT4_MtfB-like"/>
    <property type="match status" value="1"/>
</dbReference>
<name>A0A562IWK0_9ACTN</name>
<feature type="domain" description="Glycosyltransferase subfamily 4-like N-terminal" evidence="3">
    <location>
        <begin position="21"/>
        <end position="171"/>
    </location>
</feature>
<evidence type="ECO:0000256" key="2">
    <source>
        <dbReference type="ARBA" id="ARBA00022679"/>
    </source>
</evidence>
<dbReference type="Proteomes" id="UP000321490">
    <property type="component" value="Unassembled WGS sequence"/>
</dbReference>
<keyword evidence="2 4" id="KW-0808">Transferase</keyword>
<sequence length="363" mass="37813">MTRPLRYLLVGTHVPASGAGGGMVRYVMELARGLAARDDVELHVLAGAGAQAAFTGIAEPDRVHTLPGHGPAGSAIERLAGGRVGGRMDVVHGTKHLLPRGVPGVGVLTVHDMLALDRPFDFGLAKRLLVRGPYLASLRAADALVCVSAATRDRVTAYLPSVAPRAVVVPHPDGSSLTAVAAEEVPELAGRTFALVVGDPSPRKNVGLVVDAWAQVRRHAPDAVLVVVGPDSWGPSDRGDAFAALVAAGAVAPMGHVSDARLRWLYEHARLVLCPSLAEGFGLPAAEALAFGAPVLTSEDPALAEASAGRAERLPGRRPEVWAEAVLAHLRTPAPPRTPVPARRGWADVVDETLEAVRRAGAR</sequence>
<dbReference type="GO" id="GO:0016757">
    <property type="term" value="F:glycosyltransferase activity"/>
    <property type="evidence" value="ECO:0007669"/>
    <property type="project" value="UniProtKB-KW"/>
</dbReference>
<proteinExistence type="predicted"/>
<keyword evidence="5" id="KW-1185">Reference proteome</keyword>
<dbReference type="EMBL" id="VLKF01000001">
    <property type="protein sequence ID" value="TWH75358.1"/>
    <property type="molecule type" value="Genomic_DNA"/>
</dbReference>
<reference evidence="4 5" key="1">
    <citation type="submission" date="2019-07" db="EMBL/GenBank/DDBJ databases">
        <title>R&amp;d 2014.</title>
        <authorList>
            <person name="Klenk H.-P."/>
        </authorList>
    </citation>
    <scope>NUCLEOTIDE SEQUENCE [LARGE SCALE GENOMIC DNA]</scope>
    <source>
        <strain evidence="4 5">DSM 45764</strain>
    </source>
</reference>
<evidence type="ECO:0000313" key="5">
    <source>
        <dbReference type="Proteomes" id="UP000321490"/>
    </source>
</evidence>
<organism evidence="4 5">
    <name type="scientific">Modestobacter roseus</name>
    <dbReference type="NCBI Taxonomy" id="1181884"/>
    <lineage>
        <taxon>Bacteria</taxon>
        <taxon>Bacillati</taxon>
        <taxon>Actinomycetota</taxon>
        <taxon>Actinomycetes</taxon>
        <taxon>Geodermatophilales</taxon>
        <taxon>Geodermatophilaceae</taxon>
        <taxon>Modestobacter</taxon>
    </lineage>
</organism>
<evidence type="ECO:0000256" key="1">
    <source>
        <dbReference type="ARBA" id="ARBA00022676"/>
    </source>
</evidence>
<dbReference type="RefSeq" id="WP_228395166.1">
    <property type="nucleotide sequence ID" value="NZ_JABGDC010000082.1"/>
</dbReference>
<protein>
    <submittedName>
        <fullName evidence="4">Glycosyltransferase involved in cell wall biosynthesis</fullName>
    </submittedName>
</protein>
<dbReference type="AlphaFoldDB" id="A0A562IWK0"/>
<dbReference type="Pfam" id="PF13692">
    <property type="entry name" value="Glyco_trans_1_4"/>
    <property type="match status" value="1"/>
</dbReference>
<dbReference type="SUPFAM" id="SSF53756">
    <property type="entry name" value="UDP-Glycosyltransferase/glycogen phosphorylase"/>
    <property type="match status" value="1"/>
</dbReference>
<dbReference type="Pfam" id="PF13439">
    <property type="entry name" value="Glyco_transf_4"/>
    <property type="match status" value="1"/>
</dbReference>
<gene>
    <name evidence="4" type="ORF">JD78_03914</name>
</gene>